<accession>A0A6J4M6H7</accession>
<reference evidence="1" key="1">
    <citation type="submission" date="2020-02" db="EMBL/GenBank/DDBJ databases">
        <authorList>
            <person name="Meier V. D."/>
        </authorList>
    </citation>
    <scope>NUCLEOTIDE SEQUENCE</scope>
    <source>
        <strain evidence="1">AVDCRST_MAG93</strain>
    </source>
</reference>
<protein>
    <submittedName>
        <fullName evidence="1">Uncharacterized protein</fullName>
    </submittedName>
</protein>
<name>A0A6J4M6H7_9CHLR</name>
<sequence>WRIPLMAYPQTVPTVRRFQCRSRLMSCGMMRHTIRPRCRGCLP</sequence>
<gene>
    <name evidence="1" type="ORF">AVDCRST_MAG93-7127</name>
</gene>
<organism evidence="1">
    <name type="scientific">uncultured Chloroflexia bacterium</name>
    <dbReference type="NCBI Taxonomy" id="1672391"/>
    <lineage>
        <taxon>Bacteria</taxon>
        <taxon>Bacillati</taxon>
        <taxon>Chloroflexota</taxon>
        <taxon>Chloroflexia</taxon>
        <taxon>environmental samples</taxon>
    </lineage>
</organism>
<dbReference type="EMBL" id="CADCTR010002407">
    <property type="protein sequence ID" value="CAA9351208.1"/>
    <property type="molecule type" value="Genomic_DNA"/>
</dbReference>
<dbReference type="AlphaFoldDB" id="A0A6J4M6H7"/>
<evidence type="ECO:0000313" key="1">
    <source>
        <dbReference type="EMBL" id="CAA9351208.1"/>
    </source>
</evidence>
<feature type="non-terminal residue" evidence="1">
    <location>
        <position position="1"/>
    </location>
</feature>
<proteinExistence type="predicted"/>
<feature type="non-terminal residue" evidence="1">
    <location>
        <position position="43"/>
    </location>
</feature>